<name>A0ABS1JK38_9BURK</name>
<dbReference type="Gene3D" id="1.10.150.240">
    <property type="entry name" value="Putative phosphatase, domain 2"/>
    <property type="match status" value="1"/>
</dbReference>
<protein>
    <submittedName>
        <fullName evidence="1">Uncharacterized protein</fullName>
    </submittedName>
</protein>
<dbReference type="RefSeq" id="WP_201687527.1">
    <property type="nucleotide sequence ID" value="NZ_JAEQND010000002.1"/>
</dbReference>
<reference evidence="1 2" key="1">
    <citation type="journal article" date="2017" name="Int. J. Syst. Evol. Microbiol.">
        <title>Ramlibacter alkalitolerans sp. nov., alkali-tolerant bacterium isolated from soil of ginseng.</title>
        <authorList>
            <person name="Lee D.H."/>
            <person name="Cha C.J."/>
        </authorList>
    </citation>
    <scope>NUCLEOTIDE SEQUENCE [LARGE SCALE GENOMIC DNA]</scope>
    <source>
        <strain evidence="1 2">KACC 19305</strain>
    </source>
</reference>
<comment type="caution">
    <text evidence="1">The sequence shown here is derived from an EMBL/GenBank/DDBJ whole genome shotgun (WGS) entry which is preliminary data.</text>
</comment>
<evidence type="ECO:0000313" key="1">
    <source>
        <dbReference type="EMBL" id="MBL0424291.1"/>
    </source>
</evidence>
<dbReference type="InterPro" id="IPR023198">
    <property type="entry name" value="PGP-like_dom2"/>
</dbReference>
<proteinExistence type="predicted"/>
<gene>
    <name evidence="1" type="ORF">JI746_04140</name>
</gene>
<organism evidence="1 2">
    <name type="scientific">Ramlibacter alkalitolerans</name>
    <dbReference type="NCBI Taxonomy" id="2039631"/>
    <lineage>
        <taxon>Bacteria</taxon>
        <taxon>Pseudomonadati</taxon>
        <taxon>Pseudomonadota</taxon>
        <taxon>Betaproteobacteria</taxon>
        <taxon>Burkholderiales</taxon>
        <taxon>Comamonadaceae</taxon>
        <taxon>Ramlibacter</taxon>
    </lineage>
</organism>
<dbReference type="EMBL" id="JAEQND010000002">
    <property type="protein sequence ID" value="MBL0424291.1"/>
    <property type="molecule type" value="Genomic_DNA"/>
</dbReference>
<dbReference type="Proteomes" id="UP000622707">
    <property type="component" value="Unassembled WGS sequence"/>
</dbReference>
<accession>A0ABS1JK38</accession>
<evidence type="ECO:0000313" key="2">
    <source>
        <dbReference type="Proteomes" id="UP000622707"/>
    </source>
</evidence>
<keyword evidence="2" id="KW-1185">Reference proteome</keyword>
<sequence length="100" mass="11396">MLHDLQAPTPADAEFEAHRHAYNAAFHALDLNWYWDPVTFASIHRYGRAGVKAWVEREQAHLLKAYTIDFLVNAVEVTQARCLAAYERQEAKKSGDRLAA</sequence>